<dbReference type="FunFam" id="1.20.5.110:FF:000059">
    <property type="entry name" value="Related to syntaxin 12"/>
    <property type="match status" value="1"/>
</dbReference>
<evidence type="ECO:0000313" key="9">
    <source>
        <dbReference type="EMBL" id="CAG8951444.1"/>
    </source>
</evidence>
<dbReference type="InterPro" id="IPR050454">
    <property type="entry name" value="RTT106/SSRP1_HistChap/FACT"/>
</dbReference>
<evidence type="ECO:0000256" key="6">
    <source>
        <dbReference type="SAM" id="MobiDB-lite"/>
    </source>
</evidence>
<dbReference type="SMART" id="SM00397">
    <property type="entry name" value="t_SNARE"/>
    <property type="match status" value="1"/>
</dbReference>
<dbReference type="InterPro" id="IPR010989">
    <property type="entry name" value="SNARE"/>
</dbReference>
<dbReference type="PANTHER" id="PTHR45849:SF3">
    <property type="entry name" value="HISTONE CHAPERONE RTT106"/>
    <property type="match status" value="1"/>
</dbReference>
<dbReference type="SUPFAM" id="SSF50729">
    <property type="entry name" value="PH domain-like"/>
    <property type="match status" value="1"/>
</dbReference>
<comment type="function">
    <text evidence="3">Histones H3 and H4 chaperone involved in the nucleosome formation and heterochromatin silencing. Required for the deposition of H3K56ac-carrying H3-H4 complex onto newly-replicated DNA. Plays a role in the transcriptional regulation of the cell-cycle dependent histone genes by creating a repressive structure at the core histone gene promoter.</text>
</comment>
<dbReference type="InterPro" id="IPR006011">
    <property type="entry name" value="Syntaxin_N"/>
</dbReference>
<dbReference type="GO" id="GO:0006886">
    <property type="term" value="P:intracellular protein transport"/>
    <property type="evidence" value="ECO:0007669"/>
    <property type="project" value="InterPro"/>
</dbReference>
<dbReference type="Proteomes" id="UP000696280">
    <property type="component" value="Unassembled WGS sequence"/>
</dbReference>
<dbReference type="PROSITE" id="PS50192">
    <property type="entry name" value="T_SNARE"/>
    <property type="match status" value="1"/>
</dbReference>
<keyword evidence="7" id="KW-0812">Transmembrane</keyword>
<dbReference type="Gene3D" id="1.20.5.110">
    <property type="match status" value="1"/>
</dbReference>
<feature type="domain" description="T-SNARE coiled-coil homology" evidence="8">
    <location>
        <begin position="196"/>
        <end position="258"/>
    </location>
</feature>
<evidence type="ECO:0000256" key="3">
    <source>
        <dbReference type="ARBA" id="ARBA00037550"/>
    </source>
</evidence>
<comment type="caution">
    <text evidence="9">The sequence shown here is derived from an EMBL/GenBank/DDBJ whole genome shotgun (WGS) entry which is preliminary data.</text>
</comment>
<dbReference type="AlphaFoldDB" id="A0A9N9KQ53"/>
<dbReference type="GO" id="GO:0016192">
    <property type="term" value="P:vesicle-mediated transport"/>
    <property type="evidence" value="ECO:0007669"/>
    <property type="project" value="InterPro"/>
</dbReference>
<dbReference type="InterPro" id="IPR013719">
    <property type="entry name" value="RTT106/SPT16-like_middle_dom"/>
</dbReference>
<evidence type="ECO:0000256" key="1">
    <source>
        <dbReference type="ARBA" id="ARBA00006159"/>
    </source>
</evidence>
<keyword evidence="7" id="KW-1133">Transmembrane helix</keyword>
<dbReference type="GO" id="GO:0031491">
    <property type="term" value="F:nucleosome binding"/>
    <property type="evidence" value="ECO:0007669"/>
    <property type="project" value="TreeGrafter"/>
</dbReference>
<feature type="region of interest" description="Disordered" evidence="6">
    <location>
        <begin position="153"/>
        <end position="182"/>
    </location>
</feature>
<organism evidence="9 10">
    <name type="scientific">Hymenoscyphus fraxineus</name>
    <dbReference type="NCBI Taxonomy" id="746836"/>
    <lineage>
        <taxon>Eukaryota</taxon>
        <taxon>Fungi</taxon>
        <taxon>Dikarya</taxon>
        <taxon>Ascomycota</taxon>
        <taxon>Pezizomycotina</taxon>
        <taxon>Leotiomycetes</taxon>
        <taxon>Helotiales</taxon>
        <taxon>Helotiaceae</taxon>
        <taxon>Hymenoscyphus</taxon>
    </lineage>
</organism>
<protein>
    <recommendedName>
        <fullName evidence="8">t-SNARE coiled-coil homology domain-containing protein</fullName>
    </recommendedName>
</protein>
<dbReference type="GO" id="GO:0042393">
    <property type="term" value="F:histone binding"/>
    <property type="evidence" value="ECO:0007669"/>
    <property type="project" value="TreeGrafter"/>
</dbReference>
<feature type="compositionally biased region" description="Acidic residues" evidence="6">
    <location>
        <begin position="719"/>
        <end position="738"/>
    </location>
</feature>
<evidence type="ECO:0000256" key="5">
    <source>
        <dbReference type="RuleBase" id="RU003858"/>
    </source>
</evidence>
<dbReference type="InterPro" id="IPR011993">
    <property type="entry name" value="PH-like_dom_sf"/>
</dbReference>
<keyword evidence="10" id="KW-1185">Reference proteome</keyword>
<evidence type="ECO:0000256" key="4">
    <source>
        <dbReference type="ARBA" id="ARBA00038654"/>
    </source>
</evidence>
<comment type="subunit">
    <text evidence="4">Interacts with histones H3 and H4.</text>
</comment>
<dbReference type="InterPro" id="IPR006012">
    <property type="entry name" value="Syntaxin/epimorphin_CS"/>
</dbReference>
<dbReference type="Gene3D" id="2.30.29.120">
    <property type="match status" value="1"/>
</dbReference>
<comment type="similarity">
    <text evidence="1">Belongs to the RTT106 family.</text>
</comment>
<dbReference type="GO" id="GO:0005484">
    <property type="term" value="F:SNAP receptor activity"/>
    <property type="evidence" value="ECO:0007669"/>
    <property type="project" value="InterPro"/>
</dbReference>
<dbReference type="Pfam" id="PF14523">
    <property type="entry name" value="Syntaxin_2"/>
    <property type="match status" value="1"/>
</dbReference>
<dbReference type="PROSITE" id="PS00914">
    <property type="entry name" value="SYNTAXIN"/>
    <property type="match status" value="1"/>
</dbReference>
<dbReference type="CDD" id="cd15840">
    <property type="entry name" value="SNARE_Qa"/>
    <property type="match status" value="1"/>
</dbReference>
<dbReference type="FunFam" id="1.20.58.70:FF:000018">
    <property type="entry name" value="SNARE domain protein"/>
    <property type="match status" value="1"/>
</dbReference>
<dbReference type="EMBL" id="CAJVRL010000043">
    <property type="protein sequence ID" value="CAG8951444.1"/>
    <property type="molecule type" value="Genomic_DNA"/>
</dbReference>
<feature type="transmembrane region" description="Helical" evidence="7">
    <location>
        <begin position="270"/>
        <end position="291"/>
    </location>
</feature>
<sequence length="845" mass="93985">MPASPTLIPVQRIRPKTASMSFDQLSSLESQPTTMRRQDDPQYSDDPEFQRLSQELMTKLFTLTGNISRLSNEIALLGTKRDTERVRERVHDLLEESKDTFKEVGEGVKKIQSWEDVSPSQKYTQQKLAREFQNNLQEFQSVQRLALEKQRTSATAARSALEDSQSPGTEGTSPFGQQQAQEQLRLASQDEVDFQDSLIVEREAEIRNIEQGVTELNELFRDVAHIVTEQGEMLDDIANNVENTRNDTQGADRELRSAARYQKNARSKACCLLLILAVILTIVILAAVGFMSGARARGTIASTKLNGLKLESKPSSTSRFTNPHNINMVSKLDEKTLDEAFQSRPDLRQAIRLAAVGDNYIELFNQISIYVSSLNSASSEPASKKRRLDEGIASRPAANGTSNGIAPATSSDKVLLEIKEISVVVPQRKKYTLCFTSTHLYARLPNSPEPVEGISYAWKDIEYAFCLPVPEKTQKQYNYVFFPRSSNITPSKPSSGSSPALEPLVFTIADSAPKAGTIGGSEATAASAVSDDYKSLFDWAISTRLKAAGRSNLKIIQADSKLFSSEQRQPHRPGEKAVFVKAFRGSKDGYLFFLPVGILWAFKKPLQFLPHERIQAVSYTNVLQRTFNLNIEVDMSSSTADGTIEDSSEEFEFSMLDQVDFDGIDTFIKRHGLQDKSMAEQRKAKRLNVNVVKDEEGNVVGNAEAGELEKAAAEAEQAAMDEEDEDEEDYDPGSEGESEGSGTSSEDEDEDGEGGGEDDDDDDDDEEDELGAQALRSQTKRVICVTLKYQDYRYHSRIDDKEDIVQYSEPNTRYEDFVAGSQEAPDGRPVPDVSQNVETQEMRVA</sequence>
<dbReference type="Pfam" id="PF05739">
    <property type="entry name" value="SNARE"/>
    <property type="match status" value="1"/>
</dbReference>
<dbReference type="Gene3D" id="1.20.58.70">
    <property type="match status" value="1"/>
</dbReference>
<feature type="compositionally biased region" description="Polar residues" evidence="6">
    <location>
        <begin position="18"/>
        <end position="35"/>
    </location>
</feature>
<reference evidence="9" key="1">
    <citation type="submission" date="2021-07" db="EMBL/GenBank/DDBJ databases">
        <authorList>
            <person name="Durling M."/>
        </authorList>
    </citation>
    <scope>NUCLEOTIDE SEQUENCE</scope>
</reference>
<feature type="region of interest" description="Disordered" evidence="6">
    <location>
        <begin position="698"/>
        <end position="777"/>
    </location>
</feature>
<feature type="compositionally biased region" description="Acidic residues" evidence="6">
    <location>
        <begin position="745"/>
        <end position="770"/>
    </location>
</feature>
<name>A0A9N9KQ53_9HELO</name>
<evidence type="ECO:0000256" key="2">
    <source>
        <dbReference type="ARBA" id="ARBA00009063"/>
    </source>
</evidence>
<accession>A0A9N9KQ53</accession>
<dbReference type="OrthoDB" id="75754at2759"/>
<dbReference type="Gene3D" id="2.30.29.30">
    <property type="entry name" value="Pleckstrin-homology domain (PH domain)/Phosphotyrosine-binding domain (PTB)"/>
    <property type="match status" value="1"/>
</dbReference>
<dbReference type="GO" id="GO:0016020">
    <property type="term" value="C:membrane"/>
    <property type="evidence" value="ECO:0007669"/>
    <property type="project" value="InterPro"/>
</dbReference>
<dbReference type="SUPFAM" id="SSF47661">
    <property type="entry name" value="t-snare proteins"/>
    <property type="match status" value="1"/>
</dbReference>
<evidence type="ECO:0000259" key="8">
    <source>
        <dbReference type="PROSITE" id="PS50192"/>
    </source>
</evidence>
<proteinExistence type="inferred from homology"/>
<dbReference type="InterPro" id="IPR000727">
    <property type="entry name" value="T_SNARE_dom"/>
</dbReference>
<keyword evidence="7" id="KW-0472">Membrane</keyword>
<dbReference type="Pfam" id="PF08512">
    <property type="entry name" value="Rttp106-like_middle"/>
    <property type="match status" value="1"/>
</dbReference>
<feature type="region of interest" description="Disordered" evidence="6">
    <location>
        <begin position="1"/>
        <end position="46"/>
    </location>
</feature>
<comment type="similarity">
    <text evidence="2 5">Belongs to the syntaxin family.</text>
</comment>
<evidence type="ECO:0000313" key="10">
    <source>
        <dbReference type="Proteomes" id="UP000696280"/>
    </source>
</evidence>
<gene>
    <name evidence="9" type="ORF">HYFRA_00007360</name>
</gene>
<dbReference type="PANTHER" id="PTHR45849">
    <property type="entry name" value="FACT COMPLEX SUBUNIT SSRP1"/>
    <property type="match status" value="1"/>
</dbReference>
<dbReference type="SMART" id="SM00503">
    <property type="entry name" value="SynN"/>
    <property type="match status" value="1"/>
</dbReference>
<dbReference type="SMART" id="SM01287">
    <property type="entry name" value="Rtt106"/>
    <property type="match status" value="1"/>
</dbReference>
<feature type="region of interest" description="Disordered" evidence="6">
    <location>
        <begin position="819"/>
        <end position="845"/>
    </location>
</feature>
<evidence type="ECO:0000256" key="7">
    <source>
        <dbReference type="SAM" id="Phobius"/>
    </source>
</evidence>